<evidence type="ECO:0000313" key="2">
    <source>
        <dbReference type="EMBL" id="AYO55260.1"/>
    </source>
</evidence>
<evidence type="ECO:0000259" key="1">
    <source>
        <dbReference type="Pfam" id="PF13166"/>
    </source>
</evidence>
<gene>
    <name evidence="2" type="ORF">CDG68_17065</name>
</gene>
<dbReference type="GO" id="GO:0006302">
    <property type="term" value="P:double-strand break repair"/>
    <property type="evidence" value="ECO:0007669"/>
    <property type="project" value="TreeGrafter"/>
</dbReference>
<dbReference type="Gene3D" id="3.40.50.300">
    <property type="entry name" value="P-loop containing nucleotide triphosphate hydrolases"/>
    <property type="match status" value="1"/>
</dbReference>
<dbReference type="InterPro" id="IPR026866">
    <property type="entry name" value="CR006_AAA"/>
</dbReference>
<organism evidence="2 3">
    <name type="scientific">Acinetobacter wuhouensis</name>
    <dbReference type="NCBI Taxonomy" id="1879050"/>
    <lineage>
        <taxon>Bacteria</taxon>
        <taxon>Pseudomonadati</taxon>
        <taxon>Pseudomonadota</taxon>
        <taxon>Gammaproteobacteria</taxon>
        <taxon>Moraxellales</taxon>
        <taxon>Moraxellaceae</taxon>
        <taxon>Acinetobacter</taxon>
    </lineage>
</organism>
<dbReference type="PANTHER" id="PTHR32182:SF22">
    <property type="entry name" value="ATP-DEPENDENT ENDONUCLEASE, OLD FAMILY-RELATED"/>
    <property type="match status" value="1"/>
</dbReference>
<name>A0A3G2T4Q1_9GAMM</name>
<dbReference type="SUPFAM" id="SSF52540">
    <property type="entry name" value="P-loop containing nucleoside triphosphate hydrolases"/>
    <property type="match status" value="1"/>
</dbReference>
<accession>A0A3G2T4Q1</accession>
<sequence length="702" mass="78836">MFMFTIQIKNCNSIESAEIRIKKGTLNIKYGSNGLGKSSIAKAILASVSNDGTLHKLKPFKHRSFVGQFDPSVVGVEEINSVLVFDDTYVSQFAFQRDEVLKNSFEIFIKTDDFLAAMQEIETLFRGIKAAFDGNEDLSNAISDLKELRDAFGVTKTGELSKSSKGYKAFGSGNKIANIPEHLKPFEKFIKSEQPATWIAWQAKGNSFVELSDNCPYCSSSFQGTDKKDVAQAVAKEYDSKSVEHLSALQAIIVRLGKYFDGTCRESLEKITKSKVELSLEETNFLSALRGDVETLIAKLEGLRSISFFALRDVEKIEDEISKLRIDLGLLGRLNSADTKSVVEPVNAKLQELAEKVGELKGKINKHKKLIERTVAENQDGINGFLKSAGYKYSVVIKSEAESYKMKLVHQDHDEHIETATQHLSYGERNAFALILFMYQVLREKPGLAVLDDPVSSFDKTKKFAILNELFRGKASLRDTTVLMLTHDIEPAIDVIRGVKRLFQHPRPTAYFLASKAGVVSEVEITEENIQTFAQICSDNIHELDDEVIKCIYLRRHFEIINDLGAEYNYLANLLHARDVPILKSALGDIAMNAEQIANAEAGIKKLIPAFDYSAVLAVIKNKTEMKHRFTNTTAGYDKIQLFRIFKEVHGSTNGEQDSILQKFVNESFHIENEYVMQLNPHKFDNVPEYVVLECERVILAS</sequence>
<evidence type="ECO:0000313" key="3">
    <source>
        <dbReference type="Proteomes" id="UP000279962"/>
    </source>
</evidence>
<dbReference type="Pfam" id="PF13166">
    <property type="entry name" value="AAA_13"/>
    <property type="match status" value="1"/>
</dbReference>
<dbReference type="PANTHER" id="PTHR32182">
    <property type="entry name" value="DNA REPLICATION AND REPAIR PROTEIN RECF"/>
    <property type="match status" value="1"/>
</dbReference>
<proteinExistence type="predicted"/>
<feature type="domain" description="Protein CR006 P-loop" evidence="1">
    <location>
        <begin position="338"/>
        <end position="523"/>
    </location>
</feature>
<dbReference type="AlphaFoldDB" id="A0A3G2T4Q1"/>
<protein>
    <recommendedName>
        <fullName evidence="1">Protein CR006 P-loop domain-containing protein</fullName>
    </recommendedName>
</protein>
<dbReference type="EMBL" id="CP033133">
    <property type="protein sequence ID" value="AYO55260.1"/>
    <property type="molecule type" value="Genomic_DNA"/>
</dbReference>
<reference evidence="2 3" key="1">
    <citation type="submission" date="2018-10" db="EMBL/GenBank/DDBJ databases">
        <title>The complete genome of Acinetobacter wuhouensis strain WCHAW010062.</title>
        <authorList>
            <person name="Hu Y."/>
            <person name="Long H."/>
            <person name="Feng Y."/>
            <person name="Zong Z."/>
        </authorList>
    </citation>
    <scope>NUCLEOTIDE SEQUENCE [LARGE SCALE GENOMIC DNA]</scope>
    <source>
        <strain evidence="2 3">WCHAW010062</strain>
    </source>
</reference>
<dbReference type="Proteomes" id="UP000279962">
    <property type="component" value="Chromosome"/>
</dbReference>
<dbReference type="GO" id="GO:0000731">
    <property type="term" value="P:DNA synthesis involved in DNA repair"/>
    <property type="evidence" value="ECO:0007669"/>
    <property type="project" value="TreeGrafter"/>
</dbReference>
<dbReference type="InterPro" id="IPR027417">
    <property type="entry name" value="P-loop_NTPase"/>
</dbReference>